<protein>
    <recommendedName>
        <fullName evidence="1">AMIN domain-containing protein</fullName>
    </recommendedName>
</protein>
<gene>
    <name evidence="2" type="ORF">S01H1_17499</name>
</gene>
<evidence type="ECO:0000313" key="2">
    <source>
        <dbReference type="EMBL" id="GAF72545.1"/>
    </source>
</evidence>
<comment type="caution">
    <text evidence="2">The sequence shown here is derived from an EMBL/GenBank/DDBJ whole genome shotgun (WGS) entry which is preliminary data.</text>
</comment>
<accession>X0T901</accession>
<reference evidence="2" key="1">
    <citation type="journal article" date="2014" name="Front. Microbiol.">
        <title>High frequency of phylogenetically diverse reductive dehalogenase-homologous genes in deep subseafloor sedimentary metagenomes.</title>
        <authorList>
            <person name="Kawai M."/>
            <person name="Futagami T."/>
            <person name="Toyoda A."/>
            <person name="Takaki Y."/>
            <person name="Nishi S."/>
            <person name="Hori S."/>
            <person name="Arai W."/>
            <person name="Tsubouchi T."/>
            <person name="Morono Y."/>
            <person name="Uchiyama I."/>
            <person name="Ito T."/>
            <person name="Fujiyama A."/>
            <person name="Inagaki F."/>
            <person name="Takami H."/>
        </authorList>
    </citation>
    <scope>NUCLEOTIDE SEQUENCE</scope>
    <source>
        <strain evidence="2">Expedition CK06-06</strain>
    </source>
</reference>
<feature type="domain" description="AMIN" evidence="1">
    <location>
        <begin position="41"/>
        <end position="81"/>
    </location>
</feature>
<dbReference type="PROSITE" id="PS51257">
    <property type="entry name" value="PROKAR_LIPOPROTEIN"/>
    <property type="match status" value="1"/>
</dbReference>
<proteinExistence type="predicted"/>
<dbReference type="InterPro" id="IPR021731">
    <property type="entry name" value="AMIN_dom"/>
</dbReference>
<feature type="non-terminal residue" evidence="2">
    <location>
        <position position="83"/>
    </location>
</feature>
<dbReference type="AlphaFoldDB" id="X0T901"/>
<dbReference type="EMBL" id="BARS01009289">
    <property type="protein sequence ID" value="GAF72545.1"/>
    <property type="molecule type" value="Genomic_DNA"/>
</dbReference>
<sequence length="83" mass="9325">MREEKDPMNGVYRKAATIIVILLLVSCFARLAPKVAHFVNLEAKESESGTMVILTTSEPVQYKDTKLENPPCILISFPDKKVF</sequence>
<dbReference type="Pfam" id="PF11741">
    <property type="entry name" value="AMIN"/>
    <property type="match status" value="1"/>
</dbReference>
<name>X0T901_9ZZZZ</name>
<organism evidence="2">
    <name type="scientific">marine sediment metagenome</name>
    <dbReference type="NCBI Taxonomy" id="412755"/>
    <lineage>
        <taxon>unclassified sequences</taxon>
        <taxon>metagenomes</taxon>
        <taxon>ecological metagenomes</taxon>
    </lineage>
</organism>
<evidence type="ECO:0000259" key="1">
    <source>
        <dbReference type="Pfam" id="PF11741"/>
    </source>
</evidence>